<proteinExistence type="predicted"/>
<reference evidence="1" key="1">
    <citation type="submission" date="2020-03" db="EMBL/GenBank/DDBJ databases">
        <title>The deep terrestrial virosphere.</title>
        <authorList>
            <person name="Holmfeldt K."/>
            <person name="Nilsson E."/>
            <person name="Simone D."/>
            <person name="Lopez-Fernandez M."/>
            <person name="Wu X."/>
            <person name="de Brujin I."/>
            <person name="Lundin D."/>
            <person name="Andersson A."/>
            <person name="Bertilsson S."/>
            <person name="Dopson M."/>
        </authorList>
    </citation>
    <scope>NUCLEOTIDE SEQUENCE</scope>
    <source>
        <strain evidence="1">MM415A00879</strain>
    </source>
</reference>
<sequence length="164" mass="19471">MMSIKEQVYQDLKNMFAEESSGITGIQPNEIFGLLTKDLSIPEHYGIVQLDMKFRELLDYGSKLSVLKNFIEEKKSYYKFVFDNKKEDMKYNNRNYHNGQLKKEEIDNLQLNYQNIYEEYGAWQFFYKLAYDKWGLLDVVLGHIRTRITLLREGVKRGIENAEG</sequence>
<dbReference type="AlphaFoldDB" id="A0A6M3KCR9"/>
<gene>
    <name evidence="1" type="ORF">MM415A00879_0012</name>
</gene>
<protein>
    <submittedName>
        <fullName evidence="1">Uncharacterized protein</fullName>
    </submittedName>
</protein>
<dbReference type="EMBL" id="MT142381">
    <property type="protein sequence ID" value="QJA79441.1"/>
    <property type="molecule type" value="Genomic_DNA"/>
</dbReference>
<organism evidence="1">
    <name type="scientific">viral metagenome</name>
    <dbReference type="NCBI Taxonomy" id="1070528"/>
    <lineage>
        <taxon>unclassified sequences</taxon>
        <taxon>metagenomes</taxon>
        <taxon>organismal metagenomes</taxon>
    </lineage>
</organism>
<name>A0A6M3KCR9_9ZZZZ</name>
<evidence type="ECO:0000313" key="1">
    <source>
        <dbReference type="EMBL" id="QJA79441.1"/>
    </source>
</evidence>
<accession>A0A6M3KCR9</accession>